<dbReference type="EMBL" id="BMAT01012205">
    <property type="protein sequence ID" value="GFR88008.1"/>
    <property type="molecule type" value="Genomic_DNA"/>
</dbReference>
<proteinExistence type="predicted"/>
<feature type="non-terminal residue" evidence="1">
    <location>
        <position position="64"/>
    </location>
</feature>
<evidence type="ECO:0000313" key="2">
    <source>
        <dbReference type="Proteomes" id="UP000762676"/>
    </source>
</evidence>
<name>A0AAV4GSY7_9GAST</name>
<sequence length="64" mass="7281">MRVPALQTVTLFSNCIDTNSDCTRLLCDGWLELKFPDPETAEKIVTSVLTLRSTWQALLKVRLQ</sequence>
<keyword evidence="2" id="KW-1185">Reference proteome</keyword>
<dbReference type="Proteomes" id="UP000762676">
    <property type="component" value="Unassembled WGS sequence"/>
</dbReference>
<organism evidence="1 2">
    <name type="scientific">Elysia marginata</name>
    <dbReference type="NCBI Taxonomy" id="1093978"/>
    <lineage>
        <taxon>Eukaryota</taxon>
        <taxon>Metazoa</taxon>
        <taxon>Spiralia</taxon>
        <taxon>Lophotrochozoa</taxon>
        <taxon>Mollusca</taxon>
        <taxon>Gastropoda</taxon>
        <taxon>Heterobranchia</taxon>
        <taxon>Euthyneura</taxon>
        <taxon>Panpulmonata</taxon>
        <taxon>Sacoglossa</taxon>
        <taxon>Placobranchoidea</taxon>
        <taxon>Plakobranchidae</taxon>
        <taxon>Elysia</taxon>
    </lineage>
</organism>
<dbReference type="AlphaFoldDB" id="A0AAV4GSY7"/>
<gene>
    <name evidence="1" type="ORF">ElyMa_006091100</name>
</gene>
<comment type="caution">
    <text evidence="1">The sequence shown here is derived from an EMBL/GenBank/DDBJ whole genome shotgun (WGS) entry which is preliminary data.</text>
</comment>
<reference evidence="1 2" key="1">
    <citation type="journal article" date="2021" name="Elife">
        <title>Chloroplast acquisition without the gene transfer in kleptoplastic sea slugs, Plakobranchus ocellatus.</title>
        <authorList>
            <person name="Maeda T."/>
            <person name="Takahashi S."/>
            <person name="Yoshida T."/>
            <person name="Shimamura S."/>
            <person name="Takaki Y."/>
            <person name="Nagai Y."/>
            <person name="Toyoda A."/>
            <person name="Suzuki Y."/>
            <person name="Arimoto A."/>
            <person name="Ishii H."/>
            <person name="Satoh N."/>
            <person name="Nishiyama T."/>
            <person name="Hasebe M."/>
            <person name="Maruyama T."/>
            <person name="Minagawa J."/>
            <person name="Obokata J."/>
            <person name="Shigenobu S."/>
        </authorList>
    </citation>
    <scope>NUCLEOTIDE SEQUENCE [LARGE SCALE GENOMIC DNA]</scope>
</reference>
<evidence type="ECO:0000313" key="1">
    <source>
        <dbReference type="EMBL" id="GFR88008.1"/>
    </source>
</evidence>
<accession>A0AAV4GSY7</accession>
<protein>
    <submittedName>
        <fullName evidence="1">Uncharacterized protein</fullName>
    </submittedName>
</protein>